<evidence type="ECO:0000256" key="1">
    <source>
        <dbReference type="SAM" id="Phobius"/>
    </source>
</evidence>
<dbReference type="AlphaFoldDB" id="A0A645G8E0"/>
<keyword evidence="1" id="KW-1133">Transmembrane helix</keyword>
<gene>
    <name evidence="2" type="ORF">SDC9_169643</name>
</gene>
<protein>
    <submittedName>
        <fullName evidence="2">Uncharacterized protein</fullName>
    </submittedName>
</protein>
<evidence type="ECO:0000313" key="2">
    <source>
        <dbReference type="EMBL" id="MPN22260.1"/>
    </source>
</evidence>
<organism evidence="2">
    <name type="scientific">bioreactor metagenome</name>
    <dbReference type="NCBI Taxonomy" id="1076179"/>
    <lineage>
        <taxon>unclassified sequences</taxon>
        <taxon>metagenomes</taxon>
        <taxon>ecological metagenomes</taxon>
    </lineage>
</organism>
<sequence length="72" mass="7298">MIQVPSLLIAFSKASALSTIEAVVTVSTFSAGALVSVLVSGLVAVCSAGLLPHPANKVSDRASVDNKTLIFI</sequence>
<accession>A0A645G8E0</accession>
<proteinExistence type="predicted"/>
<feature type="transmembrane region" description="Helical" evidence="1">
    <location>
        <begin position="26"/>
        <end position="51"/>
    </location>
</feature>
<keyword evidence="1" id="KW-0472">Membrane</keyword>
<comment type="caution">
    <text evidence="2">The sequence shown here is derived from an EMBL/GenBank/DDBJ whole genome shotgun (WGS) entry which is preliminary data.</text>
</comment>
<dbReference type="EMBL" id="VSSQ01070467">
    <property type="protein sequence ID" value="MPN22260.1"/>
    <property type="molecule type" value="Genomic_DNA"/>
</dbReference>
<name>A0A645G8E0_9ZZZZ</name>
<reference evidence="2" key="1">
    <citation type="submission" date="2019-08" db="EMBL/GenBank/DDBJ databases">
        <authorList>
            <person name="Kucharzyk K."/>
            <person name="Murdoch R.W."/>
            <person name="Higgins S."/>
            <person name="Loffler F."/>
        </authorList>
    </citation>
    <scope>NUCLEOTIDE SEQUENCE</scope>
</reference>
<keyword evidence="1" id="KW-0812">Transmembrane</keyword>